<comment type="caution">
    <text evidence="13">The sequence shown here is derived from an EMBL/GenBank/DDBJ whole genome shotgun (WGS) entry which is preliminary data.</text>
</comment>
<feature type="transmembrane region" description="Helical" evidence="9">
    <location>
        <begin position="181"/>
        <end position="205"/>
    </location>
</feature>
<dbReference type="GO" id="GO:0005315">
    <property type="term" value="F:phosphate transmembrane transporter activity"/>
    <property type="evidence" value="ECO:0007669"/>
    <property type="project" value="InterPro"/>
</dbReference>
<evidence type="ECO:0000313" key="14">
    <source>
        <dbReference type="Proteomes" id="UP000316988"/>
    </source>
</evidence>
<dbReference type="AlphaFoldDB" id="A0A554SPD8"/>
<name>A0A554SPD8_9ACTN</name>
<feature type="compositionally biased region" description="Low complexity" evidence="11">
    <location>
        <begin position="1"/>
        <end position="10"/>
    </location>
</feature>
<comment type="function">
    <text evidence="10">Part of the binding-protein-dependent transport system for phosphate; probably responsible for the translocation of the substrate across the membrane.</text>
</comment>
<feature type="region of interest" description="Disordered" evidence="11">
    <location>
        <begin position="1"/>
        <end position="90"/>
    </location>
</feature>
<dbReference type="EMBL" id="VLNT01000001">
    <property type="protein sequence ID" value="TSD68207.1"/>
    <property type="molecule type" value="Genomic_DNA"/>
</dbReference>
<feature type="compositionally biased region" description="Basic and acidic residues" evidence="11">
    <location>
        <begin position="78"/>
        <end position="90"/>
    </location>
</feature>
<dbReference type="Pfam" id="PF00528">
    <property type="entry name" value="BPD_transp_1"/>
    <property type="match status" value="1"/>
</dbReference>
<protein>
    <recommendedName>
        <fullName evidence="10">Phosphate transport system permease protein</fullName>
    </recommendedName>
</protein>
<dbReference type="InterPro" id="IPR035906">
    <property type="entry name" value="MetI-like_sf"/>
</dbReference>
<evidence type="ECO:0000256" key="4">
    <source>
        <dbReference type="ARBA" id="ARBA00022475"/>
    </source>
</evidence>
<evidence type="ECO:0000256" key="1">
    <source>
        <dbReference type="ARBA" id="ARBA00004651"/>
    </source>
</evidence>
<feature type="compositionally biased region" description="Basic residues" evidence="11">
    <location>
        <begin position="11"/>
        <end position="32"/>
    </location>
</feature>
<feature type="transmembrane region" description="Helical" evidence="9">
    <location>
        <begin position="236"/>
        <end position="255"/>
    </location>
</feature>
<evidence type="ECO:0000256" key="2">
    <source>
        <dbReference type="ARBA" id="ARBA00007069"/>
    </source>
</evidence>
<comment type="subcellular location">
    <subcellularLocation>
        <location evidence="1 9">Cell membrane</location>
        <topology evidence="1 9">Multi-pass membrane protein</topology>
    </subcellularLocation>
</comment>
<keyword evidence="7 9" id="KW-1133">Transmembrane helix</keyword>
<keyword evidence="6 9" id="KW-0812">Transmembrane</keyword>
<sequence>MSSARTVSRPRPTRRARRRSPTTSARRFRPRSTRSAADRTGLGPGERGISRSPGSWVVRPARPHRPERLTIVTSTQSPERRRTTPTRPGDRIFRGTSLAAALLILATLAGVAVFLTAEGIPGILASPDDVKHGTTFVDYVVPLVFGTLLAAVLALTMAVPLAIGVALFISHYAPRKLAAPLGYVIDLLAAVPSVVYGVWGISFLAPALVPLYRWLEENLGFIPLFAGPASATGRTILTASIVLAVMVLPVITAICREIFLQTPRLHEEAALALGATRWEMARLAIFPYARSGIISASMLGLGRALGETMAVAMVLSASGVVTFNLISSTNPSTIAANIALTFNEATGLTVNALIASGLVLFVITFGVNFAARAIVDRRKDFSGAN</sequence>
<dbReference type="PROSITE" id="PS50928">
    <property type="entry name" value="ABC_TM1"/>
    <property type="match status" value="1"/>
</dbReference>
<evidence type="ECO:0000256" key="6">
    <source>
        <dbReference type="ARBA" id="ARBA00022692"/>
    </source>
</evidence>
<dbReference type="Gene3D" id="1.10.3720.10">
    <property type="entry name" value="MetI-like"/>
    <property type="match status" value="1"/>
</dbReference>
<evidence type="ECO:0000256" key="11">
    <source>
        <dbReference type="SAM" id="MobiDB-lite"/>
    </source>
</evidence>
<accession>A0A554SPD8</accession>
<dbReference type="InterPro" id="IPR000515">
    <property type="entry name" value="MetI-like"/>
</dbReference>
<dbReference type="InterPro" id="IPR011864">
    <property type="entry name" value="Phosphate_PstC"/>
</dbReference>
<dbReference type="GO" id="GO:0006817">
    <property type="term" value="P:phosphate ion transport"/>
    <property type="evidence" value="ECO:0007669"/>
    <property type="project" value="UniProtKB-KW"/>
</dbReference>
<keyword evidence="4 10" id="KW-1003">Cell membrane</keyword>
<gene>
    <name evidence="13" type="primary">pstC</name>
    <name evidence="13" type="ORF">FNM00_01015</name>
</gene>
<proteinExistence type="inferred from homology"/>
<organism evidence="13 14">
    <name type="scientific">Aeromicrobium piscarium</name>
    <dbReference type="NCBI Taxonomy" id="2590901"/>
    <lineage>
        <taxon>Bacteria</taxon>
        <taxon>Bacillati</taxon>
        <taxon>Actinomycetota</taxon>
        <taxon>Actinomycetes</taxon>
        <taxon>Propionibacteriales</taxon>
        <taxon>Nocardioidaceae</taxon>
        <taxon>Aeromicrobium</taxon>
    </lineage>
</organism>
<feature type="transmembrane region" description="Helical" evidence="9">
    <location>
        <begin position="348"/>
        <end position="371"/>
    </location>
</feature>
<evidence type="ECO:0000256" key="9">
    <source>
        <dbReference type="RuleBase" id="RU363032"/>
    </source>
</evidence>
<evidence type="ECO:0000256" key="8">
    <source>
        <dbReference type="ARBA" id="ARBA00023136"/>
    </source>
</evidence>
<dbReference type="CDD" id="cd06261">
    <property type="entry name" value="TM_PBP2"/>
    <property type="match status" value="1"/>
</dbReference>
<evidence type="ECO:0000256" key="5">
    <source>
        <dbReference type="ARBA" id="ARBA00022592"/>
    </source>
</evidence>
<evidence type="ECO:0000256" key="3">
    <source>
        <dbReference type="ARBA" id="ARBA00022448"/>
    </source>
</evidence>
<feature type="transmembrane region" description="Helical" evidence="9">
    <location>
        <begin position="140"/>
        <end position="169"/>
    </location>
</feature>
<dbReference type="NCBIfam" id="TIGR02138">
    <property type="entry name" value="phosphate_pstC"/>
    <property type="match status" value="1"/>
</dbReference>
<evidence type="ECO:0000313" key="13">
    <source>
        <dbReference type="EMBL" id="TSD68207.1"/>
    </source>
</evidence>
<reference evidence="13 14" key="1">
    <citation type="submission" date="2019-07" db="EMBL/GenBank/DDBJ databases">
        <authorList>
            <person name="Zhao L.H."/>
        </authorList>
    </citation>
    <scope>NUCLEOTIDE SEQUENCE [LARGE SCALE GENOMIC DNA]</scope>
    <source>
        <strain evidence="13 14">Co35</strain>
    </source>
</reference>
<evidence type="ECO:0000256" key="10">
    <source>
        <dbReference type="RuleBase" id="RU363054"/>
    </source>
</evidence>
<dbReference type="InterPro" id="IPR051124">
    <property type="entry name" value="Phosphate_Transport_Permease"/>
</dbReference>
<keyword evidence="14" id="KW-1185">Reference proteome</keyword>
<evidence type="ECO:0000259" key="12">
    <source>
        <dbReference type="PROSITE" id="PS50928"/>
    </source>
</evidence>
<comment type="similarity">
    <text evidence="2 10">Belongs to the binding-protein-dependent transport system permease family. CysTW subfamily.</text>
</comment>
<dbReference type="PANTHER" id="PTHR30425:SF1">
    <property type="entry name" value="PHOSPHATE TRANSPORT SYSTEM PERMEASE PROTEIN PSTC"/>
    <property type="match status" value="1"/>
</dbReference>
<dbReference type="SUPFAM" id="SSF161098">
    <property type="entry name" value="MetI-like"/>
    <property type="match status" value="1"/>
</dbReference>
<feature type="domain" description="ABC transmembrane type-1" evidence="12">
    <location>
        <begin position="144"/>
        <end position="371"/>
    </location>
</feature>
<keyword evidence="3 9" id="KW-0813">Transport</keyword>
<feature type="transmembrane region" description="Helical" evidence="9">
    <location>
        <begin position="308"/>
        <end position="328"/>
    </location>
</feature>
<dbReference type="GO" id="GO:0005886">
    <property type="term" value="C:plasma membrane"/>
    <property type="evidence" value="ECO:0007669"/>
    <property type="project" value="UniProtKB-SubCell"/>
</dbReference>
<dbReference type="Proteomes" id="UP000316988">
    <property type="component" value="Unassembled WGS sequence"/>
</dbReference>
<keyword evidence="8 9" id="KW-0472">Membrane</keyword>
<feature type="transmembrane region" description="Helical" evidence="9">
    <location>
        <begin position="97"/>
        <end position="120"/>
    </location>
</feature>
<keyword evidence="5 10" id="KW-0592">Phosphate transport</keyword>
<evidence type="ECO:0000256" key="7">
    <source>
        <dbReference type="ARBA" id="ARBA00022989"/>
    </source>
</evidence>
<dbReference type="PANTHER" id="PTHR30425">
    <property type="entry name" value="PHOSPHATE TRANSPORT SYSTEM PERMEASE PROTEIN PST"/>
    <property type="match status" value="1"/>
</dbReference>
<dbReference type="OrthoDB" id="9785113at2"/>